<evidence type="ECO:0000256" key="5">
    <source>
        <dbReference type="RuleBase" id="RU362057"/>
    </source>
</evidence>
<evidence type="ECO:0000256" key="2">
    <source>
        <dbReference type="ARBA" id="ARBA00022676"/>
    </source>
</evidence>
<accession>A0A6I9TZC5</accession>
<evidence type="ECO:0000313" key="7">
    <source>
        <dbReference type="RefSeq" id="XP_011091686.1"/>
    </source>
</evidence>
<comment type="similarity">
    <text evidence="1 4">Belongs to the UDP-glycosyltransferase family.</text>
</comment>
<dbReference type="FunFam" id="3.40.50.2000:FF:000051">
    <property type="entry name" value="Glycosyltransferase"/>
    <property type="match status" value="1"/>
</dbReference>
<dbReference type="GO" id="GO:0008194">
    <property type="term" value="F:UDP-glycosyltransferase activity"/>
    <property type="evidence" value="ECO:0007669"/>
    <property type="project" value="InterPro"/>
</dbReference>
<dbReference type="Gramene" id="SIN_1018972.t">
    <property type="protein sequence ID" value="SIN_1018972.t.cds1"/>
    <property type="gene ID" value="SIN_1018972"/>
</dbReference>
<dbReference type="Pfam" id="PF00201">
    <property type="entry name" value="UDPGT"/>
    <property type="match status" value="1"/>
</dbReference>
<evidence type="ECO:0000256" key="4">
    <source>
        <dbReference type="RuleBase" id="RU003718"/>
    </source>
</evidence>
<dbReference type="CDD" id="cd03784">
    <property type="entry name" value="GT1_Gtf-like"/>
    <property type="match status" value="1"/>
</dbReference>
<protein>
    <recommendedName>
        <fullName evidence="5">Glycosyltransferase</fullName>
        <ecNumber evidence="5">2.4.1.-</ecNumber>
    </recommendedName>
</protein>
<dbReference type="FunFam" id="3.40.50.2000:FF:000054">
    <property type="entry name" value="Glycosyltransferase"/>
    <property type="match status" value="1"/>
</dbReference>
<dbReference type="PANTHER" id="PTHR48046">
    <property type="entry name" value="UDP-GLYCOSYLTRANSFERASE 72E1"/>
    <property type="match status" value="1"/>
</dbReference>
<evidence type="ECO:0000313" key="6">
    <source>
        <dbReference type="Proteomes" id="UP000504604"/>
    </source>
</evidence>
<dbReference type="RefSeq" id="XP_011091686.1">
    <property type="nucleotide sequence ID" value="XM_011093384.2"/>
</dbReference>
<dbReference type="GeneID" id="105172044"/>
<name>A0A6I9TZC5_SESIN</name>
<dbReference type="PROSITE" id="PS00375">
    <property type="entry name" value="UDPGT"/>
    <property type="match status" value="1"/>
</dbReference>
<dbReference type="Gene3D" id="3.40.50.2000">
    <property type="entry name" value="Glycogen Phosphorylase B"/>
    <property type="match status" value="2"/>
</dbReference>
<dbReference type="Proteomes" id="UP000504604">
    <property type="component" value="Linkage group LG10"/>
</dbReference>
<dbReference type="KEGG" id="sind:105172044"/>
<keyword evidence="6" id="KW-1185">Reference proteome</keyword>
<gene>
    <name evidence="7" type="primary">LOC105172044</name>
</gene>
<reference evidence="7" key="1">
    <citation type="submission" date="2025-08" db="UniProtKB">
        <authorList>
            <consortium name="RefSeq"/>
        </authorList>
    </citation>
    <scope>IDENTIFICATION</scope>
</reference>
<dbReference type="InterPro" id="IPR002213">
    <property type="entry name" value="UDP_glucos_trans"/>
</dbReference>
<evidence type="ECO:0000256" key="1">
    <source>
        <dbReference type="ARBA" id="ARBA00009995"/>
    </source>
</evidence>
<dbReference type="EC" id="2.4.1.-" evidence="5"/>
<dbReference type="InterPro" id="IPR035595">
    <property type="entry name" value="UDP_glycos_trans_CS"/>
</dbReference>
<keyword evidence="3 4" id="KW-0808">Transferase</keyword>
<evidence type="ECO:0000256" key="3">
    <source>
        <dbReference type="ARBA" id="ARBA00022679"/>
    </source>
</evidence>
<dbReference type="AlphaFoldDB" id="A0A6I9TZC5"/>
<dbReference type="InParanoid" id="A0A6I9TZC5"/>
<dbReference type="OrthoDB" id="897106at2759"/>
<dbReference type="PANTHER" id="PTHR48046:SF6">
    <property type="entry name" value="GLYCOSYLTRANSFERASE"/>
    <property type="match status" value="1"/>
</dbReference>
<sequence>MGTSQAVQPHIAILPSPGMGHLIPLAELAKNLVSRHSFSVTFIIPSDANTSHLQAQKSFLQALPDSISCIFLPPISFTDLPNDTKIESRISLSVNRSIPHLRRTLSMLHESGTHVSALVVDILGVFALDVAREFSIPPYIFFFSNAMALSLVLHLPELDEVAACEYKDLLEPVRLPGCIPLRGKDLPDHFQDRANEAYKFALEKCKKYQLAEGIIVNSFLDLEPGTFKALKDEGWCKVPVYAIGPMIQTGSASGSNSSSDCLKWLDNQPDGSVLYVSFGSGGTLSHDQLIELADGLEMSGQRFLWVVKSPDEKASNAAFFSAQNVADPLDFLPRGFSERTKKRGLMVSSWAPQNGVLAHRATGGFLTHCGWNSCLDGITNGVPLISWPLFAEQRMNAALLTEGLKVSLRVEANESGIVDRKQIAGLVQKLIGGEEGKDLGNKMRVLKDAAAEAWTQIGSSEKALGELVHKWIQV</sequence>
<proteinExistence type="inferred from homology"/>
<organism evidence="6 7">
    <name type="scientific">Sesamum indicum</name>
    <name type="common">Oriental sesame</name>
    <name type="synonym">Sesamum orientale</name>
    <dbReference type="NCBI Taxonomy" id="4182"/>
    <lineage>
        <taxon>Eukaryota</taxon>
        <taxon>Viridiplantae</taxon>
        <taxon>Streptophyta</taxon>
        <taxon>Embryophyta</taxon>
        <taxon>Tracheophyta</taxon>
        <taxon>Spermatophyta</taxon>
        <taxon>Magnoliopsida</taxon>
        <taxon>eudicotyledons</taxon>
        <taxon>Gunneridae</taxon>
        <taxon>Pentapetalae</taxon>
        <taxon>asterids</taxon>
        <taxon>lamiids</taxon>
        <taxon>Lamiales</taxon>
        <taxon>Pedaliaceae</taxon>
        <taxon>Sesamum</taxon>
    </lineage>
</organism>
<keyword evidence="2 4" id="KW-0328">Glycosyltransferase</keyword>
<dbReference type="SUPFAM" id="SSF53756">
    <property type="entry name" value="UDP-Glycosyltransferase/glycogen phosphorylase"/>
    <property type="match status" value="1"/>
</dbReference>